<sequence>MGNDLISRIFMSLSVMDVIRSCGSVCCSWREVSSNTRLWKTIDLTKVDSEIFLQSRSGHIAMGILNAVFSRGKDVTCLSLKVAGFEAALKNWPQLESLTIPCDFLVEIMEVIGKHCNKSAEMKLMCDFYEEYAEAVAAYIPNLKVLSLRCAEVSRGAVLHILNQMNHLQVLNLSHSYIVDHAPTPNRHIYSSTP</sequence>
<dbReference type="Proteomes" id="UP000238479">
    <property type="component" value="Chromosome 7"/>
</dbReference>
<accession>A0A2P6P758</accession>
<dbReference type="InterPro" id="IPR001810">
    <property type="entry name" value="F-box_dom"/>
</dbReference>
<dbReference type="Gramene" id="PRQ17771">
    <property type="protein sequence ID" value="PRQ17771"/>
    <property type="gene ID" value="RchiOBHm_Chr7g0198631"/>
</dbReference>
<protein>
    <submittedName>
        <fullName evidence="2">Putative F-box domain, leucine-rich repeat domain, L domain-containing protein</fullName>
    </submittedName>
</protein>
<dbReference type="Gene3D" id="1.20.1280.50">
    <property type="match status" value="1"/>
</dbReference>
<dbReference type="STRING" id="74649.A0A2P6P758"/>
<name>A0A2P6P758_ROSCH</name>
<dbReference type="EMBL" id="PDCK01000045">
    <property type="protein sequence ID" value="PRQ17771.1"/>
    <property type="molecule type" value="Genomic_DNA"/>
</dbReference>
<gene>
    <name evidence="2" type="ORF">RchiOBHm_Chr7g0198631</name>
</gene>
<reference evidence="2 3" key="1">
    <citation type="journal article" date="2018" name="Nat. Genet.">
        <title>The Rosa genome provides new insights in the design of modern roses.</title>
        <authorList>
            <person name="Bendahmane M."/>
        </authorList>
    </citation>
    <scope>NUCLEOTIDE SEQUENCE [LARGE SCALE GENOMIC DNA]</scope>
    <source>
        <strain evidence="3">cv. Old Blush</strain>
    </source>
</reference>
<dbReference type="PANTHER" id="PTHR38926">
    <property type="entry name" value="F-BOX DOMAIN CONTAINING PROTEIN, EXPRESSED"/>
    <property type="match status" value="1"/>
</dbReference>
<feature type="domain" description="F-box" evidence="1">
    <location>
        <begin position="4"/>
        <end position="44"/>
    </location>
</feature>
<dbReference type="Gene3D" id="3.80.10.10">
    <property type="entry name" value="Ribonuclease Inhibitor"/>
    <property type="match status" value="1"/>
</dbReference>
<dbReference type="Pfam" id="PF12937">
    <property type="entry name" value="F-box-like"/>
    <property type="match status" value="1"/>
</dbReference>
<dbReference type="AlphaFoldDB" id="A0A2P6P758"/>
<dbReference type="SUPFAM" id="SSF52047">
    <property type="entry name" value="RNI-like"/>
    <property type="match status" value="1"/>
</dbReference>
<dbReference type="InterPro" id="IPR036047">
    <property type="entry name" value="F-box-like_dom_sf"/>
</dbReference>
<comment type="caution">
    <text evidence="2">The sequence shown here is derived from an EMBL/GenBank/DDBJ whole genome shotgun (WGS) entry which is preliminary data.</text>
</comment>
<dbReference type="PANTHER" id="PTHR38926:SF58">
    <property type="entry name" value="F-BOX DOMAIN-CONTAINING PROTEIN"/>
    <property type="match status" value="1"/>
</dbReference>
<evidence type="ECO:0000313" key="2">
    <source>
        <dbReference type="EMBL" id="PRQ17771.1"/>
    </source>
</evidence>
<keyword evidence="3" id="KW-1185">Reference proteome</keyword>
<evidence type="ECO:0000313" key="3">
    <source>
        <dbReference type="Proteomes" id="UP000238479"/>
    </source>
</evidence>
<dbReference type="SUPFAM" id="SSF81383">
    <property type="entry name" value="F-box domain"/>
    <property type="match status" value="1"/>
</dbReference>
<organism evidence="2 3">
    <name type="scientific">Rosa chinensis</name>
    <name type="common">China rose</name>
    <dbReference type="NCBI Taxonomy" id="74649"/>
    <lineage>
        <taxon>Eukaryota</taxon>
        <taxon>Viridiplantae</taxon>
        <taxon>Streptophyta</taxon>
        <taxon>Embryophyta</taxon>
        <taxon>Tracheophyta</taxon>
        <taxon>Spermatophyta</taxon>
        <taxon>Magnoliopsida</taxon>
        <taxon>eudicotyledons</taxon>
        <taxon>Gunneridae</taxon>
        <taxon>Pentapetalae</taxon>
        <taxon>rosids</taxon>
        <taxon>fabids</taxon>
        <taxon>Rosales</taxon>
        <taxon>Rosaceae</taxon>
        <taxon>Rosoideae</taxon>
        <taxon>Rosoideae incertae sedis</taxon>
        <taxon>Rosa</taxon>
    </lineage>
</organism>
<dbReference type="InterPro" id="IPR032675">
    <property type="entry name" value="LRR_dom_sf"/>
</dbReference>
<evidence type="ECO:0000259" key="1">
    <source>
        <dbReference type="Pfam" id="PF12937"/>
    </source>
</evidence>
<proteinExistence type="predicted"/>